<dbReference type="NCBIfam" id="NF041278">
    <property type="entry name" value="CmcJ_NvfI_EfuI"/>
    <property type="match status" value="1"/>
</dbReference>
<keyword evidence="5" id="KW-0808">Transferase</keyword>
<dbReference type="PROSITE" id="PS50011">
    <property type="entry name" value="PROTEIN_KINASE_DOM"/>
    <property type="match status" value="1"/>
</dbReference>
<evidence type="ECO:0000313" key="15">
    <source>
        <dbReference type="EMBL" id="CAE6520230.1"/>
    </source>
</evidence>
<dbReference type="InterPro" id="IPR044053">
    <property type="entry name" value="AsaB-like"/>
</dbReference>
<evidence type="ECO:0000256" key="11">
    <source>
        <dbReference type="ARBA" id="ARBA00048679"/>
    </source>
</evidence>
<dbReference type="Gene3D" id="1.10.510.10">
    <property type="entry name" value="Transferase(Phosphotransferase) domain 1"/>
    <property type="match status" value="2"/>
</dbReference>
<comment type="catalytic activity">
    <reaction evidence="10">
        <text>L-threonyl-[protein] + ATP = O-phospho-L-threonyl-[protein] + ADP + H(+)</text>
        <dbReference type="Rhea" id="RHEA:46608"/>
        <dbReference type="Rhea" id="RHEA-COMP:11060"/>
        <dbReference type="Rhea" id="RHEA-COMP:11605"/>
        <dbReference type="ChEBI" id="CHEBI:15378"/>
        <dbReference type="ChEBI" id="CHEBI:30013"/>
        <dbReference type="ChEBI" id="CHEBI:30616"/>
        <dbReference type="ChEBI" id="CHEBI:61977"/>
        <dbReference type="ChEBI" id="CHEBI:456216"/>
        <dbReference type="EC" id="2.7.11.1"/>
    </reaction>
</comment>
<dbReference type="SMART" id="SM00220">
    <property type="entry name" value="S_TKc"/>
    <property type="match status" value="1"/>
</dbReference>
<dbReference type="Proteomes" id="UP000663850">
    <property type="component" value="Unassembled WGS sequence"/>
</dbReference>
<dbReference type="SUPFAM" id="SSF56112">
    <property type="entry name" value="Protein kinase-like (PK-like)"/>
    <property type="match status" value="2"/>
</dbReference>
<reference evidence="15" key="1">
    <citation type="submission" date="2021-01" db="EMBL/GenBank/DDBJ databases">
        <authorList>
            <person name="Kaushik A."/>
        </authorList>
    </citation>
    <scope>NUCLEOTIDE SEQUENCE</scope>
    <source>
        <strain evidence="15">Type strain: AG8-Rh-89/</strain>
    </source>
</reference>
<sequence>MSLASPPRLQKLPQHDWPTRLEREREATGKDIGHLPSDLAEIGPWVLGDMLGKGSSGRVKLGRHKYSGKMAAIKIISKNPVLTSKQTLAEMDARHQKQLQAIHREIVIMKLINHPCIMALYDLQETETEFYLALEYVEGGELFDYIVSRGRLPEHEALFYFKQILYGLDYCHRFNISHRDLKPENILLDKHMNVKIADFGMAALEVANGMLETSCGSPHYASPEIVAGKAYHGSSSDIWSCGVVLYALLTSRLPFDDPDIRALLHKVKAGKFHMHRDISPMAQDLIWRMLVVDPEKRITVKLGKFEMRRDISPAAQDLIGRMLVVDPEKRITIRQIFRHPFFRGQTNRIFINPPPPSLEELAMPIGQSERIERVYLENLVLLFHKSSYEIEYALRAKNPSWEKAFLYLLRRYAERVRENYGEDGEYEDPATGVFADVANGVARHRKDMFAKPRPPPLGGVKMERSDRPRPLSLGGRRDEVRAPRDEMRKGSYDEARRNEGEARYSNAPTTSRHSREESCRRSRPPTVTGPRPLPSKISATRPAPRPTPEAIKVPASRLNPMAQEFESVFQDVTLGPDPFKSVLSPDVDGGFAVGQRRWSGEDKKARASGDYSRGAISENQNATEDRTAKRSTLSPHAEPFILGSLGQPAVKPARKGKPAPLSLNNPNWQAVSSVSQPGTPGIDSPKMGQPKVTGWFTNLFTFKPVYHVLYSTASIELTARECARVLTTFGIQVLKAEEQDVLRCNVERFNDLDGVLITKPVKFRIEVRSNSRILDSPRLDVPGTPLTGSPYPCVLVMTQEKGAHSTLKAVYARLRAMWRPGVYWTRINYFTFPEDGSKPYQWIDEVEEPRRNWTAVEFPVDVENVRGREKEFTLDSAGFEFHTIPSREKNFESDESIRANYYEDCIETIKKLTGASRVVIFDHTIRRPRPEGTPDDANNRQPVKMAHVDQTPESAERRVNMHLPKADVPALLSKRYQIINLWRPIQVPAWQFPLALCDFQTVNTDKVGGDFVPTTLKYKDRDGETMSVKYSDAHKWKYLPGMQPDELVLIKCFDSQLDGSVATFTPHTAIDDPTTPPDAPQRHSIEARALVFYD</sequence>
<feature type="compositionally biased region" description="Basic and acidic residues" evidence="13">
    <location>
        <begin position="598"/>
        <end position="607"/>
    </location>
</feature>
<comment type="similarity">
    <text evidence="9">Belongs to the asaB hydroxylase/desaturase family.</text>
</comment>
<feature type="region of interest" description="Disordered" evidence="13">
    <location>
        <begin position="445"/>
        <end position="549"/>
    </location>
</feature>
<dbReference type="InterPro" id="IPR000719">
    <property type="entry name" value="Prot_kinase_dom"/>
</dbReference>
<keyword evidence="3" id="KW-0723">Serine/threonine-protein kinase</keyword>
<dbReference type="GO" id="GO:0004674">
    <property type="term" value="F:protein serine/threonine kinase activity"/>
    <property type="evidence" value="ECO:0007669"/>
    <property type="project" value="UniProtKB-KW"/>
</dbReference>
<dbReference type="GO" id="GO:0016491">
    <property type="term" value="F:oxidoreductase activity"/>
    <property type="evidence" value="ECO:0007669"/>
    <property type="project" value="InterPro"/>
</dbReference>
<keyword evidence="4" id="KW-0597">Phosphoprotein</keyword>
<evidence type="ECO:0000256" key="1">
    <source>
        <dbReference type="ARBA" id="ARBA00010791"/>
    </source>
</evidence>
<dbReference type="CDD" id="cd14081">
    <property type="entry name" value="STKc_BRSK1_2"/>
    <property type="match status" value="1"/>
</dbReference>
<dbReference type="FunFam" id="1.10.510.10:FF:000571">
    <property type="entry name" value="Maternal embryonic leucine zipper kinase"/>
    <property type="match status" value="1"/>
</dbReference>
<feature type="binding site" evidence="12">
    <location>
        <position position="74"/>
    </location>
    <ligand>
        <name>ATP</name>
        <dbReference type="ChEBI" id="CHEBI:30616"/>
    </ligand>
</feature>
<organism evidence="15 16">
    <name type="scientific">Rhizoctonia solani</name>
    <dbReference type="NCBI Taxonomy" id="456999"/>
    <lineage>
        <taxon>Eukaryota</taxon>
        <taxon>Fungi</taxon>
        <taxon>Dikarya</taxon>
        <taxon>Basidiomycota</taxon>
        <taxon>Agaricomycotina</taxon>
        <taxon>Agaricomycetes</taxon>
        <taxon>Cantharellales</taxon>
        <taxon>Ceratobasidiaceae</taxon>
        <taxon>Rhizoctonia</taxon>
    </lineage>
</organism>
<evidence type="ECO:0000259" key="14">
    <source>
        <dbReference type="PROSITE" id="PS50011"/>
    </source>
</evidence>
<dbReference type="PANTHER" id="PTHR24346:SF110">
    <property type="entry name" value="NON-SPECIFIC SERINE_THREONINE PROTEIN KINASE"/>
    <property type="match status" value="1"/>
</dbReference>
<evidence type="ECO:0000256" key="10">
    <source>
        <dbReference type="ARBA" id="ARBA00047899"/>
    </source>
</evidence>
<dbReference type="InterPro" id="IPR008271">
    <property type="entry name" value="Ser/Thr_kinase_AS"/>
</dbReference>
<feature type="domain" description="Protein kinase" evidence="14">
    <location>
        <begin position="45"/>
        <end position="342"/>
    </location>
</feature>
<evidence type="ECO:0000256" key="6">
    <source>
        <dbReference type="ARBA" id="ARBA00022741"/>
    </source>
</evidence>
<feature type="compositionally biased region" description="Basic and acidic residues" evidence="13">
    <location>
        <begin position="461"/>
        <end position="502"/>
    </location>
</feature>
<evidence type="ECO:0000256" key="4">
    <source>
        <dbReference type="ARBA" id="ARBA00022553"/>
    </source>
</evidence>
<evidence type="ECO:0000256" key="7">
    <source>
        <dbReference type="ARBA" id="ARBA00022777"/>
    </source>
</evidence>
<dbReference type="EMBL" id="CAJMWZ010006335">
    <property type="protein sequence ID" value="CAE6520230.1"/>
    <property type="molecule type" value="Genomic_DNA"/>
</dbReference>
<dbReference type="Pfam" id="PF00069">
    <property type="entry name" value="Pkinase"/>
    <property type="match status" value="1"/>
</dbReference>
<dbReference type="InterPro" id="IPR017441">
    <property type="entry name" value="Protein_kinase_ATP_BS"/>
</dbReference>
<evidence type="ECO:0000256" key="13">
    <source>
        <dbReference type="SAM" id="MobiDB-lite"/>
    </source>
</evidence>
<comment type="catalytic activity">
    <reaction evidence="11">
        <text>L-seryl-[protein] + ATP = O-phospho-L-seryl-[protein] + ADP + H(+)</text>
        <dbReference type="Rhea" id="RHEA:17989"/>
        <dbReference type="Rhea" id="RHEA-COMP:9863"/>
        <dbReference type="Rhea" id="RHEA-COMP:11604"/>
        <dbReference type="ChEBI" id="CHEBI:15378"/>
        <dbReference type="ChEBI" id="CHEBI:29999"/>
        <dbReference type="ChEBI" id="CHEBI:30616"/>
        <dbReference type="ChEBI" id="CHEBI:83421"/>
        <dbReference type="ChEBI" id="CHEBI:456216"/>
        <dbReference type="EC" id="2.7.11.1"/>
    </reaction>
</comment>
<feature type="region of interest" description="Disordered" evidence="13">
    <location>
        <begin position="597"/>
        <end position="666"/>
    </location>
</feature>
<dbReference type="EC" id="2.7.11.1" evidence="2"/>
<dbReference type="InterPro" id="IPR031850">
    <property type="entry name" value="Fungal_KA1_dom"/>
</dbReference>
<evidence type="ECO:0000256" key="3">
    <source>
        <dbReference type="ARBA" id="ARBA00022527"/>
    </source>
</evidence>
<dbReference type="PROSITE" id="PS00107">
    <property type="entry name" value="PROTEIN_KINASE_ATP"/>
    <property type="match status" value="1"/>
</dbReference>
<comment type="caution">
    <text evidence="15">The sequence shown here is derived from an EMBL/GenBank/DDBJ whole genome shotgun (WGS) entry which is preliminary data.</text>
</comment>
<gene>
    <name evidence="15" type="ORF">RDB_LOCUS116691</name>
</gene>
<protein>
    <recommendedName>
        <fullName evidence="2">non-specific serine/threonine protein kinase</fullName>
        <ecNumber evidence="2">2.7.11.1</ecNumber>
    </recommendedName>
</protein>
<evidence type="ECO:0000256" key="2">
    <source>
        <dbReference type="ARBA" id="ARBA00012513"/>
    </source>
</evidence>
<keyword evidence="6 12" id="KW-0547">Nucleotide-binding</keyword>
<dbReference type="Pfam" id="PF16797">
    <property type="entry name" value="Fungal_KA1"/>
    <property type="match status" value="1"/>
</dbReference>
<evidence type="ECO:0000256" key="12">
    <source>
        <dbReference type="PROSITE-ProRule" id="PRU10141"/>
    </source>
</evidence>
<comment type="similarity">
    <text evidence="1">Belongs to the protein kinase superfamily. CAMK Ser/Thr protein kinase family. NIM1 subfamily.</text>
</comment>
<dbReference type="GO" id="GO:0005524">
    <property type="term" value="F:ATP binding"/>
    <property type="evidence" value="ECO:0007669"/>
    <property type="project" value="UniProtKB-UniRule"/>
</dbReference>
<evidence type="ECO:0000256" key="9">
    <source>
        <dbReference type="ARBA" id="ARBA00023604"/>
    </source>
</evidence>
<dbReference type="PROSITE" id="PS00108">
    <property type="entry name" value="PROTEIN_KINASE_ST"/>
    <property type="match status" value="1"/>
</dbReference>
<evidence type="ECO:0000256" key="5">
    <source>
        <dbReference type="ARBA" id="ARBA00022679"/>
    </source>
</evidence>
<proteinExistence type="inferred from homology"/>
<evidence type="ECO:0000256" key="8">
    <source>
        <dbReference type="ARBA" id="ARBA00022840"/>
    </source>
</evidence>
<dbReference type="GO" id="GO:0035556">
    <property type="term" value="P:intracellular signal transduction"/>
    <property type="evidence" value="ECO:0007669"/>
    <property type="project" value="TreeGrafter"/>
</dbReference>
<dbReference type="AlphaFoldDB" id="A0A8H3HD57"/>
<keyword evidence="7" id="KW-0418">Kinase</keyword>
<dbReference type="PANTHER" id="PTHR24346">
    <property type="entry name" value="MAP/MICROTUBULE AFFINITY-REGULATING KINASE"/>
    <property type="match status" value="1"/>
</dbReference>
<dbReference type="InterPro" id="IPR011009">
    <property type="entry name" value="Kinase-like_dom_sf"/>
</dbReference>
<evidence type="ECO:0000313" key="16">
    <source>
        <dbReference type="Proteomes" id="UP000663850"/>
    </source>
</evidence>
<accession>A0A8H3HD57</accession>
<name>A0A8H3HD57_9AGAM</name>
<keyword evidence="8 12" id="KW-0067">ATP-binding</keyword>
<dbReference type="GO" id="GO:0005938">
    <property type="term" value="C:cell cortex"/>
    <property type="evidence" value="ECO:0007669"/>
    <property type="project" value="UniProtKB-ARBA"/>
</dbReference>